<name>A0A6N7WM43_STRAY</name>
<dbReference type="RefSeq" id="WP_154454219.1">
    <property type="nucleotide sequence ID" value="NZ_BRXN01000015.1"/>
</dbReference>
<feature type="transmembrane region" description="Helical" evidence="1">
    <location>
        <begin position="144"/>
        <end position="163"/>
    </location>
</feature>
<evidence type="ECO:0000313" key="5">
    <source>
        <dbReference type="Proteomes" id="UP000471052"/>
    </source>
</evidence>
<feature type="transmembrane region" description="Helical" evidence="1">
    <location>
        <begin position="12"/>
        <end position="32"/>
    </location>
</feature>
<feature type="transmembrane region" description="Helical" evidence="1">
    <location>
        <begin position="175"/>
        <end position="193"/>
    </location>
</feature>
<evidence type="ECO:0000313" key="6">
    <source>
        <dbReference type="Proteomes" id="UP001212085"/>
    </source>
</evidence>
<gene>
    <name evidence="3" type="ORF">FYJ82_00740</name>
    <name evidence="4" type="ORF">O6R09_06275</name>
</gene>
<evidence type="ECO:0000259" key="2">
    <source>
        <dbReference type="Pfam" id="PF09335"/>
    </source>
</evidence>
<dbReference type="AlphaFoldDB" id="A0A6N7WM43"/>
<feature type="transmembrane region" description="Helical" evidence="1">
    <location>
        <begin position="65"/>
        <end position="92"/>
    </location>
</feature>
<dbReference type="EMBL" id="CP114883">
    <property type="protein sequence ID" value="WBB05898.1"/>
    <property type="molecule type" value="Genomic_DNA"/>
</dbReference>
<reference evidence="4 6" key="2">
    <citation type="submission" date="2022-12" db="EMBL/GenBank/DDBJ databases">
        <title>Streptococcus alactolyticus LGM, complete genome.</title>
        <authorList>
            <person name="Liu Z."/>
            <person name="Mu C."/>
            <person name="Zhu W."/>
        </authorList>
    </citation>
    <scope>NUCLEOTIDE SEQUENCE [LARGE SCALE GENOMIC DNA]</scope>
    <source>
        <strain evidence="4 6">LGM</strain>
    </source>
</reference>
<evidence type="ECO:0000256" key="1">
    <source>
        <dbReference type="SAM" id="Phobius"/>
    </source>
</evidence>
<feature type="transmembrane region" description="Helical" evidence="1">
    <location>
        <begin position="104"/>
        <end position="124"/>
    </location>
</feature>
<evidence type="ECO:0000313" key="3">
    <source>
        <dbReference type="EMBL" id="MST52990.1"/>
    </source>
</evidence>
<sequence length="236" mass="26576">MKKVKYGYDELRRFLVLFGVVLVLGYFILYVIGHWELLVRFWESNSQAEINRVISQLRHKTILNFVVLVILTAVTAAIPFMSNAVFAIFNGVVYGPYIGFGMNLLGNVLGNFIFIKLLNVVDITDSENKLKKRFSGIQALENKNYGIILGYMIPVVPTILINYHVAEEKLPWRKWLPYVTIGVAPSSLIYALGGDAVIAGNVRRLIVLGVIIALGYVLVTVIRRRNNNKMQKESAA</sequence>
<keyword evidence="1" id="KW-0812">Transmembrane</keyword>
<dbReference type="Proteomes" id="UP001212085">
    <property type="component" value="Chromosome"/>
</dbReference>
<dbReference type="OrthoDB" id="2360723at2"/>
<keyword evidence="6" id="KW-1185">Reference proteome</keyword>
<protein>
    <submittedName>
        <fullName evidence="3">TVP38/TMEM64 family protein</fullName>
    </submittedName>
    <submittedName>
        <fullName evidence="4">VTT domain-containing protein</fullName>
    </submittedName>
</protein>
<feature type="domain" description="VTT" evidence="2">
    <location>
        <begin position="84"/>
        <end position="195"/>
    </location>
</feature>
<keyword evidence="1" id="KW-0472">Membrane</keyword>
<accession>A0A6N7WM43</accession>
<keyword evidence="1" id="KW-1133">Transmembrane helix</keyword>
<evidence type="ECO:0000313" key="4">
    <source>
        <dbReference type="EMBL" id="WBB05898.1"/>
    </source>
</evidence>
<dbReference type="EMBL" id="VUNP01000002">
    <property type="protein sequence ID" value="MST52990.1"/>
    <property type="molecule type" value="Genomic_DNA"/>
</dbReference>
<dbReference type="Pfam" id="PF09335">
    <property type="entry name" value="VTT_dom"/>
    <property type="match status" value="1"/>
</dbReference>
<organism evidence="3 5">
    <name type="scientific">Streptococcus alactolyticus</name>
    <dbReference type="NCBI Taxonomy" id="29389"/>
    <lineage>
        <taxon>Bacteria</taxon>
        <taxon>Bacillati</taxon>
        <taxon>Bacillota</taxon>
        <taxon>Bacilli</taxon>
        <taxon>Lactobacillales</taxon>
        <taxon>Streptococcaceae</taxon>
        <taxon>Streptococcus</taxon>
    </lineage>
</organism>
<reference evidence="3 5" key="1">
    <citation type="submission" date="2019-08" db="EMBL/GenBank/DDBJ databases">
        <title>In-depth cultivation of the pig gut microbiome towards novel bacterial diversity and tailored functional studies.</title>
        <authorList>
            <person name="Wylensek D."/>
            <person name="Hitch T.C.A."/>
            <person name="Clavel T."/>
        </authorList>
    </citation>
    <scope>NUCLEOTIDE SEQUENCE [LARGE SCALE GENOMIC DNA]</scope>
    <source>
        <strain evidence="3 5">BL-178-WT-3A</strain>
    </source>
</reference>
<dbReference type="Proteomes" id="UP000471052">
    <property type="component" value="Unassembled WGS sequence"/>
</dbReference>
<proteinExistence type="predicted"/>
<feature type="transmembrane region" description="Helical" evidence="1">
    <location>
        <begin position="205"/>
        <end position="222"/>
    </location>
</feature>
<dbReference type="InterPro" id="IPR032816">
    <property type="entry name" value="VTT_dom"/>
</dbReference>